<dbReference type="Proteomes" id="UP000294489">
    <property type="component" value="Unassembled WGS sequence"/>
</dbReference>
<dbReference type="AlphaFoldDB" id="A0A4V3GUV7"/>
<dbReference type="GO" id="GO:0017004">
    <property type="term" value="P:cytochrome complex assembly"/>
    <property type="evidence" value="ECO:0007669"/>
    <property type="project" value="UniProtKB-KW"/>
</dbReference>
<comment type="subcellular location">
    <subcellularLocation>
        <location evidence="1">Cell envelope</location>
    </subcellularLocation>
</comment>
<sequence>MTPVIIKRSVAIACLMTLAPIAAASPPEGIGPQGFMVWESSRDLPALSFQDGQGRQLTLDDFQGQTVLLNIWATWCGPCRKEMPTLDALQATLGGKAFEVIALSIDRKGIEVVQDFYTGVGIEHLRQYIDTTGMAGTKLGAVGIPTTLLIDPHGDELGRLVGATEWDSPEMTEFLEKTIELSQEESP</sequence>
<dbReference type="PROSITE" id="PS51352">
    <property type="entry name" value="THIOREDOXIN_2"/>
    <property type="match status" value="1"/>
</dbReference>
<dbReference type="InterPro" id="IPR036249">
    <property type="entry name" value="Thioredoxin-like_sf"/>
</dbReference>
<evidence type="ECO:0000256" key="3">
    <source>
        <dbReference type="ARBA" id="ARBA00023157"/>
    </source>
</evidence>
<dbReference type="InterPro" id="IPR050553">
    <property type="entry name" value="Thioredoxin_ResA/DsbE_sf"/>
</dbReference>
<dbReference type="GO" id="GO:0030313">
    <property type="term" value="C:cell envelope"/>
    <property type="evidence" value="ECO:0007669"/>
    <property type="project" value="UniProtKB-SubCell"/>
</dbReference>
<protein>
    <submittedName>
        <fullName evidence="7">Thiol-disulfide isomerase/thioredoxin</fullName>
    </submittedName>
</protein>
<comment type="caution">
    <text evidence="7">The sequence shown here is derived from an EMBL/GenBank/DDBJ whole genome shotgun (WGS) entry which is preliminary data.</text>
</comment>
<evidence type="ECO:0000259" key="6">
    <source>
        <dbReference type="PROSITE" id="PS51352"/>
    </source>
</evidence>
<feature type="domain" description="Thioredoxin" evidence="6">
    <location>
        <begin position="38"/>
        <end position="180"/>
    </location>
</feature>
<dbReference type="OrthoDB" id="9799347at2"/>
<evidence type="ECO:0000256" key="1">
    <source>
        <dbReference type="ARBA" id="ARBA00004196"/>
    </source>
</evidence>
<feature type="signal peptide" evidence="5">
    <location>
        <begin position="1"/>
        <end position="24"/>
    </location>
</feature>
<keyword evidence="5" id="KW-0732">Signal</keyword>
<dbReference type="SUPFAM" id="SSF52833">
    <property type="entry name" value="Thioredoxin-like"/>
    <property type="match status" value="1"/>
</dbReference>
<gene>
    <name evidence="7" type="ORF">DFO67_103252</name>
</gene>
<dbReference type="InterPro" id="IPR013766">
    <property type="entry name" value="Thioredoxin_domain"/>
</dbReference>
<evidence type="ECO:0000256" key="5">
    <source>
        <dbReference type="SAM" id="SignalP"/>
    </source>
</evidence>
<dbReference type="InterPro" id="IPR017937">
    <property type="entry name" value="Thioredoxin_CS"/>
</dbReference>
<dbReference type="PANTHER" id="PTHR42852">
    <property type="entry name" value="THIOL:DISULFIDE INTERCHANGE PROTEIN DSBE"/>
    <property type="match status" value="1"/>
</dbReference>
<organism evidence="7 8">
    <name type="scientific">Modicisalibacter xianhensis</name>
    <dbReference type="NCBI Taxonomy" id="442341"/>
    <lineage>
        <taxon>Bacteria</taxon>
        <taxon>Pseudomonadati</taxon>
        <taxon>Pseudomonadota</taxon>
        <taxon>Gammaproteobacteria</taxon>
        <taxon>Oceanospirillales</taxon>
        <taxon>Halomonadaceae</taxon>
        <taxon>Modicisalibacter</taxon>
    </lineage>
</organism>
<evidence type="ECO:0000313" key="8">
    <source>
        <dbReference type="Proteomes" id="UP000294489"/>
    </source>
</evidence>
<keyword evidence="7" id="KW-0413">Isomerase</keyword>
<dbReference type="CDD" id="cd02966">
    <property type="entry name" value="TlpA_like_family"/>
    <property type="match status" value="1"/>
</dbReference>
<dbReference type="PROSITE" id="PS00194">
    <property type="entry name" value="THIOREDOXIN_1"/>
    <property type="match status" value="1"/>
</dbReference>
<evidence type="ECO:0000256" key="4">
    <source>
        <dbReference type="ARBA" id="ARBA00023284"/>
    </source>
</evidence>
<dbReference type="RefSeq" id="WP_134016497.1">
    <property type="nucleotide sequence ID" value="NZ_SOEC01000003.1"/>
</dbReference>
<evidence type="ECO:0000256" key="2">
    <source>
        <dbReference type="ARBA" id="ARBA00022748"/>
    </source>
</evidence>
<reference evidence="7 8" key="1">
    <citation type="submission" date="2019-03" db="EMBL/GenBank/DDBJ databases">
        <title>Freshwater and sediment microbial communities from various areas in North America, analyzing microbe dynamics in response to fracking.</title>
        <authorList>
            <person name="Lamendella R."/>
        </authorList>
    </citation>
    <scope>NUCLEOTIDE SEQUENCE [LARGE SCALE GENOMIC DNA]</scope>
    <source>
        <strain evidence="7 8">6_TX</strain>
    </source>
</reference>
<dbReference type="Gene3D" id="3.40.30.10">
    <property type="entry name" value="Glutaredoxin"/>
    <property type="match status" value="1"/>
</dbReference>
<dbReference type="InterPro" id="IPR013740">
    <property type="entry name" value="Redoxin"/>
</dbReference>
<keyword evidence="3" id="KW-1015">Disulfide bond</keyword>
<keyword evidence="2" id="KW-0201">Cytochrome c-type biogenesis</keyword>
<dbReference type="EMBL" id="SOEC01000003">
    <property type="protein sequence ID" value="TDX31654.1"/>
    <property type="molecule type" value="Genomic_DNA"/>
</dbReference>
<dbReference type="Pfam" id="PF08534">
    <property type="entry name" value="Redoxin"/>
    <property type="match status" value="1"/>
</dbReference>
<evidence type="ECO:0000313" key="7">
    <source>
        <dbReference type="EMBL" id="TDX31654.1"/>
    </source>
</evidence>
<dbReference type="GO" id="GO:0015036">
    <property type="term" value="F:disulfide oxidoreductase activity"/>
    <property type="evidence" value="ECO:0007669"/>
    <property type="project" value="UniProtKB-ARBA"/>
</dbReference>
<feature type="chain" id="PRO_5020708252" evidence="5">
    <location>
        <begin position="25"/>
        <end position="187"/>
    </location>
</feature>
<accession>A0A4V3GUV7</accession>
<keyword evidence="4" id="KW-0676">Redox-active center</keyword>
<proteinExistence type="predicted"/>
<name>A0A4V3GUV7_9GAMM</name>
<dbReference type="GO" id="GO:0016853">
    <property type="term" value="F:isomerase activity"/>
    <property type="evidence" value="ECO:0007669"/>
    <property type="project" value="UniProtKB-KW"/>
</dbReference>
<dbReference type="PANTHER" id="PTHR42852:SF6">
    <property type="entry name" value="THIOL:DISULFIDE INTERCHANGE PROTEIN DSBE"/>
    <property type="match status" value="1"/>
</dbReference>